<dbReference type="EMBL" id="MFFM01000049">
    <property type="protein sequence ID" value="OGF08076.1"/>
    <property type="molecule type" value="Genomic_DNA"/>
</dbReference>
<dbReference type="Gene3D" id="3.20.20.100">
    <property type="entry name" value="NADP-dependent oxidoreductase domain"/>
    <property type="match status" value="1"/>
</dbReference>
<evidence type="ECO:0000313" key="5">
    <source>
        <dbReference type="EMBL" id="OGF08076.1"/>
    </source>
</evidence>
<protein>
    <submittedName>
        <fullName evidence="5">Aldo/keto reductase</fullName>
    </submittedName>
</protein>
<dbReference type="PROSITE" id="PS00198">
    <property type="entry name" value="4FE4S_FER_1"/>
    <property type="match status" value="1"/>
</dbReference>
<evidence type="ECO:0000313" key="6">
    <source>
        <dbReference type="Proteomes" id="UP000177230"/>
    </source>
</evidence>
<reference evidence="5 6" key="1">
    <citation type="journal article" date="2016" name="Nat. Commun.">
        <title>Thousands of microbial genomes shed light on interconnected biogeochemical processes in an aquifer system.</title>
        <authorList>
            <person name="Anantharaman K."/>
            <person name="Brown C.T."/>
            <person name="Hug L.A."/>
            <person name="Sharon I."/>
            <person name="Castelle C.J."/>
            <person name="Probst A.J."/>
            <person name="Thomas B.C."/>
            <person name="Singh A."/>
            <person name="Wilkins M.J."/>
            <person name="Karaoz U."/>
            <person name="Brodie E.L."/>
            <person name="Williams K.H."/>
            <person name="Hubbard S.S."/>
            <person name="Banfield J.F."/>
        </authorList>
    </citation>
    <scope>NUCLEOTIDE SEQUENCE [LARGE SCALE GENOMIC DNA]</scope>
</reference>
<dbReference type="SUPFAM" id="SSF51430">
    <property type="entry name" value="NAD(P)-linked oxidoreductase"/>
    <property type="match status" value="1"/>
</dbReference>
<evidence type="ECO:0000256" key="2">
    <source>
        <dbReference type="ARBA" id="ARBA00023004"/>
    </source>
</evidence>
<dbReference type="Pfam" id="PF13187">
    <property type="entry name" value="Fer4_9"/>
    <property type="match status" value="1"/>
</dbReference>
<dbReference type="CDD" id="cd19096">
    <property type="entry name" value="AKR_Fe-S_oxidoreductase"/>
    <property type="match status" value="1"/>
</dbReference>
<dbReference type="GO" id="GO:0051536">
    <property type="term" value="F:iron-sulfur cluster binding"/>
    <property type="evidence" value="ECO:0007669"/>
    <property type="project" value="UniProtKB-KW"/>
</dbReference>
<dbReference type="GO" id="GO:0046872">
    <property type="term" value="F:metal ion binding"/>
    <property type="evidence" value="ECO:0007669"/>
    <property type="project" value="UniProtKB-KW"/>
</dbReference>
<dbReference type="AlphaFoldDB" id="A0A1F5R0V0"/>
<proteinExistence type="predicted"/>
<dbReference type="Gene3D" id="1.10.1060.10">
    <property type="entry name" value="Alpha-helical ferredoxin"/>
    <property type="match status" value="1"/>
</dbReference>
<dbReference type="SUPFAM" id="SSF46548">
    <property type="entry name" value="alpha-helical ferredoxin"/>
    <property type="match status" value="1"/>
</dbReference>
<comment type="caution">
    <text evidence="5">The sequence shown here is derived from an EMBL/GenBank/DDBJ whole genome shotgun (WGS) entry which is preliminary data.</text>
</comment>
<dbReference type="InterPro" id="IPR023210">
    <property type="entry name" value="NADP_OxRdtase_dom"/>
</dbReference>
<keyword evidence="1" id="KW-0479">Metal-binding</keyword>
<keyword evidence="3" id="KW-0411">Iron-sulfur</keyword>
<sequence length="378" mass="42401">MQFRKFGKDDFQASILGFGAMRLPLKSADPGDIDLSQATEMIRLAVDSGVNYVDTAYGYHNGKSESVVGQALRDGYRQKVRLATKLPYWAVNSIEDMDRIFAEQLARLETGKIDYYLLHALSQTAWEKLKGFKVLEWAQRKSDAGQIGSLGFSFHDGPEVFKQIIDEHNWDFCQIQYNYMDTENQAGSAGLEYANAKSIPVIVMEPLRGGSLANPPENVKVILAKSGIDRTPAEWGLLWAWSQPGVSLVLSGMSNLKQVRDNLLIAENSGSLKMSENDLKVIAEVRKAYLDSKAINCTQCGYCMPCPYGVNIPANFAMYNEAERYNNYNGPKWQYANRLKEEERAAACTGCQRCLPKCPQKLEIPDLLEKVHQALRTQ</sequence>
<dbReference type="InterPro" id="IPR053135">
    <property type="entry name" value="AKR2_Oxidoreductase"/>
</dbReference>
<dbReference type="PANTHER" id="PTHR43312">
    <property type="entry name" value="D-THREO-ALDOSE 1-DEHYDROGENASE"/>
    <property type="match status" value="1"/>
</dbReference>
<name>A0A1F5R0V0_9BACT</name>
<dbReference type="PROSITE" id="PS51379">
    <property type="entry name" value="4FE4S_FER_2"/>
    <property type="match status" value="1"/>
</dbReference>
<accession>A0A1F5R0V0</accession>
<evidence type="ECO:0000256" key="3">
    <source>
        <dbReference type="ARBA" id="ARBA00023014"/>
    </source>
</evidence>
<dbReference type="InterPro" id="IPR017896">
    <property type="entry name" value="4Fe4S_Fe-S-bd"/>
</dbReference>
<dbReference type="InterPro" id="IPR036812">
    <property type="entry name" value="NAD(P)_OxRdtase_dom_sf"/>
</dbReference>
<gene>
    <name evidence="5" type="ORF">A2024_04940</name>
</gene>
<dbReference type="PANTHER" id="PTHR43312:SF2">
    <property type="entry name" value="OXIDOREDUCTASE"/>
    <property type="match status" value="1"/>
</dbReference>
<dbReference type="Proteomes" id="UP000177230">
    <property type="component" value="Unassembled WGS sequence"/>
</dbReference>
<organism evidence="5 6">
    <name type="scientific">Candidatus Edwardsbacteria bacterium GWF2_54_11</name>
    <dbReference type="NCBI Taxonomy" id="1817851"/>
    <lineage>
        <taxon>Bacteria</taxon>
        <taxon>Candidatus Edwardsiibacteriota</taxon>
    </lineage>
</organism>
<evidence type="ECO:0000256" key="1">
    <source>
        <dbReference type="ARBA" id="ARBA00022723"/>
    </source>
</evidence>
<dbReference type="Pfam" id="PF00248">
    <property type="entry name" value="Aldo_ket_red"/>
    <property type="match status" value="1"/>
</dbReference>
<dbReference type="InterPro" id="IPR017900">
    <property type="entry name" value="4Fe4S_Fe_S_CS"/>
</dbReference>
<feature type="domain" description="4Fe-4S ferredoxin-type" evidence="4">
    <location>
        <begin position="339"/>
        <end position="370"/>
    </location>
</feature>
<evidence type="ECO:0000259" key="4">
    <source>
        <dbReference type="PROSITE" id="PS51379"/>
    </source>
</evidence>
<keyword evidence="2" id="KW-0408">Iron</keyword>
<dbReference type="InterPro" id="IPR009051">
    <property type="entry name" value="Helical_ferredxn"/>
</dbReference>